<dbReference type="PANTHER" id="PTHR47823:SF9">
    <property type="entry name" value="CHROMOSOME UNDETERMINED SCAFFOLD_10, WHOLE GENOME SHOTGUN SEQUENCE"/>
    <property type="match status" value="1"/>
</dbReference>
<name>A0A938B3X3_UNCTE</name>
<evidence type="ECO:0000256" key="1">
    <source>
        <dbReference type="SAM" id="MobiDB-lite"/>
    </source>
</evidence>
<proteinExistence type="predicted"/>
<dbReference type="Pfam" id="PF23023">
    <property type="entry name" value="Anti-Pycsar_Apyc1"/>
    <property type="match status" value="1"/>
</dbReference>
<dbReference type="EMBL" id="VGLS01000688">
    <property type="protein sequence ID" value="MBM3225796.1"/>
    <property type="molecule type" value="Genomic_DNA"/>
</dbReference>
<dbReference type="InterPro" id="IPR018490">
    <property type="entry name" value="cNMP-bd_dom_sf"/>
</dbReference>
<dbReference type="PANTHER" id="PTHR47823">
    <property type="entry name" value="ION_TRANS DOMAIN-CONTAINING PROTEIN"/>
    <property type="match status" value="1"/>
</dbReference>
<dbReference type="InterPro" id="IPR018488">
    <property type="entry name" value="cNMP-bd_CS"/>
</dbReference>
<comment type="caution">
    <text evidence="3">The sequence shown here is derived from an EMBL/GenBank/DDBJ whole genome shotgun (WGS) entry which is preliminary data.</text>
</comment>
<feature type="region of interest" description="Disordered" evidence="1">
    <location>
        <begin position="720"/>
        <end position="739"/>
    </location>
</feature>
<gene>
    <name evidence="3" type="ORF">FJZ47_18625</name>
</gene>
<dbReference type="InterPro" id="IPR000595">
    <property type="entry name" value="cNMP-bd_dom"/>
</dbReference>
<dbReference type="Proteomes" id="UP000712673">
    <property type="component" value="Unassembled WGS sequence"/>
</dbReference>
<organism evidence="3 4">
    <name type="scientific">Tectimicrobiota bacterium</name>
    <dbReference type="NCBI Taxonomy" id="2528274"/>
    <lineage>
        <taxon>Bacteria</taxon>
        <taxon>Pseudomonadati</taxon>
        <taxon>Nitrospinota/Tectimicrobiota group</taxon>
        <taxon>Candidatus Tectimicrobiota</taxon>
    </lineage>
</organism>
<dbReference type="PROSITE" id="PS00888">
    <property type="entry name" value="CNMP_BINDING_1"/>
    <property type="match status" value="1"/>
</dbReference>
<feature type="non-terminal residue" evidence="3">
    <location>
        <position position="1"/>
    </location>
</feature>
<dbReference type="SUPFAM" id="SSF51206">
    <property type="entry name" value="cAMP-binding domain-like"/>
    <property type="match status" value="2"/>
</dbReference>
<accession>A0A938B3X3</accession>
<dbReference type="Pfam" id="PF00027">
    <property type="entry name" value="cNMP_binding"/>
    <property type="match status" value="2"/>
</dbReference>
<dbReference type="Gene3D" id="2.60.120.10">
    <property type="entry name" value="Jelly Rolls"/>
    <property type="match status" value="2"/>
</dbReference>
<dbReference type="SUPFAM" id="SSF56281">
    <property type="entry name" value="Metallo-hydrolase/oxidoreductase"/>
    <property type="match status" value="1"/>
</dbReference>
<reference evidence="3" key="1">
    <citation type="submission" date="2019-03" db="EMBL/GenBank/DDBJ databases">
        <title>Lake Tanganyika Metagenome-Assembled Genomes (MAGs).</title>
        <authorList>
            <person name="Tran P."/>
        </authorList>
    </citation>
    <scope>NUCLEOTIDE SEQUENCE</scope>
    <source>
        <strain evidence="3">K_DeepCast_65m_m2_066</strain>
    </source>
</reference>
<evidence type="ECO:0000313" key="4">
    <source>
        <dbReference type="Proteomes" id="UP000712673"/>
    </source>
</evidence>
<dbReference type="CDD" id="cd00038">
    <property type="entry name" value="CAP_ED"/>
    <property type="match status" value="2"/>
</dbReference>
<dbReference type="PROSITE" id="PS50042">
    <property type="entry name" value="CNMP_BINDING_3"/>
    <property type="match status" value="2"/>
</dbReference>
<protein>
    <submittedName>
        <fullName evidence="3">Cyclic nucleotide-binding domain-containing protein</fullName>
    </submittedName>
</protein>
<feature type="domain" description="Cyclic nucleotide-binding" evidence="2">
    <location>
        <begin position="600"/>
        <end position="699"/>
    </location>
</feature>
<evidence type="ECO:0000313" key="3">
    <source>
        <dbReference type="EMBL" id="MBM3225796.1"/>
    </source>
</evidence>
<dbReference type="Gene3D" id="3.60.15.10">
    <property type="entry name" value="Ribonuclease Z/Hydroxyacylglutathione hydrolase-like"/>
    <property type="match status" value="1"/>
</dbReference>
<feature type="domain" description="Cyclic nucleotide-binding" evidence="2">
    <location>
        <begin position="496"/>
        <end position="558"/>
    </location>
</feature>
<sequence length="739" mass="83607">FLVYLNFFVRYGTRTRIVGTARQREILEHLLRLTIFGLFDPHMETQPTFEMLHERYLVSDRETYALFRMLYEKYGVRQNCCATGVILDLDAYIDFVVMEGGVRPLLITSDTAPSTANSTPAGQQPYSVQIIPLPHGSFEVTIAQVDGRKTVKTLEVHRPTVVRRSIPEESCRAIRFATDRPRFGLTPLGTSHGFDPTGDLTCFVIWINGLGILVDPSPEALDYLDYIGVASSDLPYVFLTHIHSDHDGGLIGKLLSGSRTTIIASDVVFRLFIEKAQLVTGQDFEQAHLVEHIPANPGHPVDLEIAGEHVTMHTRWNLHTIPTNGFTLTMDGKTFGYAGDTQYEPAMLRHMLEHQQLTPAQYRDLMYFFWTEEGASKVDVLYHEAGIPPIHTDKTTLTSLSDGMRSRTFLVHIADRDVPVDFLPPKPPLFATHVLFPPTPLSRNRTLRHALGLVSYLYDSPFEIMDELLRRCTLHMFEPDEVIIQAGQVHYTEPLTFYVIADGQVEVSDNGRVLSRLYKGDSFGEWAISHQRGFRLTDVIARRPTQVMEFNEDTYRWLTEKHQVVQPRIGKIRELWPKLQAVRARARQKSAQDVSRTRSVIEDMNSSQLAAFAVFGEVRRYQRWEAVVTEGEAADGLYVLLSGHLQVSAKGKAIGELTEADVFGELGLLEARERMATVRVASADADIMFMSRQNFNTLLQQAPAFSFGVWNVAAQRQEKARESRPRLSRASTTHDEDVC</sequence>
<dbReference type="AlphaFoldDB" id="A0A938B3X3"/>
<evidence type="ECO:0000259" key="2">
    <source>
        <dbReference type="PROSITE" id="PS50042"/>
    </source>
</evidence>
<dbReference type="SMART" id="SM00100">
    <property type="entry name" value="cNMP"/>
    <property type="match status" value="2"/>
</dbReference>
<dbReference type="InterPro" id="IPR036866">
    <property type="entry name" value="RibonucZ/Hydroxyglut_hydro"/>
</dbReference>
<dbReference type="InterPro" id="IPR014710">
    <property type="entry name" value="RmlC-like_jellyroll"/>
</dbReference>